<feature type="compositionally biased region" description="Basic and acidic residues" evidence="3">
    <location>
        <begin position="248"/>
        <end position="263"/>
    </location>
</feature>
<dbReference type="Pfam" id="PF00005">
    <property type="entry name" value="ABC_tran"/>
    <property type="match status" value="2"/>
</dbReference>
<dbReference type="SMART" id="SM00382">
    <property type="entry name" value="AAA"/>
    <property type="match status" value="2"/>
</dbReference>
<dbReference type="GO" id="GO:0005524">
    <property type="term" value="F:ATP binding"/>
    <property type="evidence" value="ECO:0007669"/>
    <property type="project" value="UniProtKB-KW"/>
</dbReference>
<name>A0A1I6PP11_9BACL</name>
<feature type="region of interest" description="Disordered" evidence="3">
    <location>
        <begin position="244"/>
        <end position="263"/>
    </location>
</feature>
<evidence type="ECO:0000259" key="4">
    <source>
        <dbReference type="PROSITE" id="PS50893"/>
    </source>
</evidence>
<evidence type="ECO:0000256" key="3">
    <source>
        <dbReference type="SAM" id="MobiDB-lite"/>
    </source>
</evidence>
<evidence type="ECO:0000313" key="6">
    <source>
        <dbReference type="Proteomes" id="UP000198660"/>
    </source>
</evidence>
<evidence type="ECO:0000313" key="5">
    <source>
        <dbReference type="EMBL" id="SFS41785.1"/>
    </source>
</evidence>
<dbReference type="PROSITE" id="PS50893">
    <property type="entry name" value="ABC_TRANSPORTER_2"/>
    <property type="match status" value="2"/>
</dbReference>
<gene>
    <name evidence="5" type="ORF">SAMN05444972_10234</name>
</gene>
<feature type="domain" description="ABC transporter" evidence="4">
    <location>
        <begin position="4"/>
        <end position="260"/>
    </location>
</feature>
<dbReference type="InterPro" id="IPR017871">
    <property type="entry name" value="ABC_transporter-like_CS"/>
</dbReference>
<dbReference type="InterPro" id="IPR032781">
    <property type="entry name" value="ABC_tran_Xtn"/>
</dbReference>
<dbReference type="SUPFAM" id="SSF52540">
    <property type="entry name" value="P-loop containing nucleoside triphosphate hydrolases"/>
    <property type="match status" value="2"/>
</dbReference>
<dbReference type="Gene3D" id="3.40.50.300">
    <property type="entry name" value="P-loop containing nucleotide triphosphate hydrolases"/>
    <property type="match status" value="2"/>
</dbReference>
<dbReference type="InterPro" id="IPR051309">
    <property type="entry name" value="ABCF_ATPase"/>
</dbReference>
<feature type="domain" description="ABC transporter" evidence="4">
    <location>
        <begin position="348"/>
        <end position="562"/>
    </location>
</feature>
<keyword evidence="6" id="KW-1185">Reference proteome</keyword>
<reference evidence="6" key="1">
    <citation type="submission" date="2016-10" db="EMBL/GenBank/DDBJ databases">
        <authorList>
            <person name="Varghese N."/>
            <person name="Submissions S."/>
        </authorList>
    </citation>
    <scope>NUCLEOTIDE SEQUENCE [LARGE SCALE GENOMIC DNA]</scope>
    <source>
        <strain evidence="6">DSM 45789</strain>
    </source>
</reference>
<dbReference type="InterPro" id="IPR027417">
    <property type="entry name" value="P-loop_NTPase"/>
</dbReference>
<dbReference type="NCBIfam" id="NF000355">
    <property type="entry name" value="ribo_prot_ABC_F"/>
    <property type="match status" value="1"/>
</dbReference>
<dbReference type="AlphaFoldDB" id="A0A1I6PP11"/>
<accession>A0A1I6PP11</accession>
<dbReference type="InterPro" id="IPR003593">
    <property type="entry name" value="AAA+_ATPase"/>
</dbReference>
<keyword evidence="2" id="KW-0067">ATP-binding</keyword>
<dbReference type="EMBL" id="FPAA01000002">
    <property type="protein sequence ID" value="SFS41785.1"/>
    <property type="molecule type" value="Genomic_DNA"/>
</dbReference>
<sequence>MFVVKAQDLSKECNGITVVKDANLEIQAGEKVALIGANGVGKTSLLRLLMGEWLPDQGKIHRQLPVSSWGMLEQTPHVEEKWTLLDFVQAGSVKHYHLLLKLQDAEQALSEADANQLEKSLAHYAQCQEAYQMVQGYEWEQEVDETLNRLGLPKNRYPIPYVHLSGGEKTRAQLARMMIHRPDFILLDEPTNHLDLSMMNGLVEWLNNYKGAVLLVSHDRWLIDQTVDAVVELTQDGTRRYKGGYSSYRRERDREESEQRSLYKKQVREQKKLEESIQRYRTWFNRAHQAAGERNPFYKKKANKNQTRFRAKEEALKRLKQEMTEAPHKEATLRMDLSGGKFSPRTLLRTKEMALSFGKEPKFKLHPLTFALQRGERWGVVGANGSGKTTLLRLLIGELQPSAGEVLIHPEVTMGYFAQELENLDPEGTVLESLLSLPGMTVVEARNLLASFLFPGDAVHRRINELSMGEKCRVAFLHLYFSGADLIVLDEPTNYLDIVTREKIEEALLHFPGSMILVSHDRQLIEGVTNRTLILDQGRVETFAGSYEEYREHRREKESYPSQSDRANRIRSLEWQLIQLMTATEASDIATEDEVLLKIKEVQHELHRLRRDE</sequence>
<keyword evidence="1" id="KW-0547">Nucleotide-binding</keyword>
<organism evidence="5 6">
    <name type="scientific">Marininema halotolerans</name>
    <dbReference type="NCBI Taxonomy" id="1155944"/>
    <lineage>
        <taxon>Bacteria</taxon>
        <taxon>Bacillati</taxon>
        <taxon>Bacillota</taxon>
        <taxon>Bacilli</taxon>
        <taxon>Bacillales</taxon>
        <taxon>Thermoactinomycetaceae</taxon>
        <taxon>Marininema</taxon>
    </lineage>
</organism>
<protein>
    <submittedName>
        <fullName evidence="5">ATPase components of ABC transporters with duplicated ATPase domains</fullName>
    </submittedName>
</protein>
<evidence type="ECO:0000256" key="2">
    <source>
        <dbReference type="ARBA" id="ARBA00022840"/>
    </source>
</evidence>
<dbReference type="CDD" id="cd03221">
    <property type="entry name" value="ABCF_EF-3"/>
    <property type="match status" value="2"/>
</dbReference>
<dbReference type="PANTHER" id="PTHR42855:SF2">
    <property type="entry name" value="DRUG RESISTANCE ABC TRANSPORTER,ATP-BINDING PROTEIN"/>
    <property type="match status" value="1"/>
</dbReference>
<evidence type="ECO:0000256" key="1">
    <source>
        <dbReference type="ARBA" id="ARBA00022741"/>
    </source>
</evidence>
<dbReference type="RefSeq" id="WP_091833575.1">
    <property type="nucleotide sequence ID" value="NZ_FPAA01000002.1"/>
</dbReference>
<dbReference type="GO" id="GO:0016887">
    <property type="term" value="F:ATP hydrolysis activity"/>
    <property type="evidence" value="ECO:0007669"/>
    <property type="project" value="InterPro"/>
</dbReference>
<proteinExistence type="predicted"/>
<dbReference type="PANTHER" id="PTHR42855">
    <property type="entry name" value="ABC TRANSPORTER ATP-BINDING SUBUNIT"/>
    <property type="match status" value="1"/>
</dbReference>
<dbReference type="Proteomes" id="UP000198660">
    <property type="component" value="Unassembled WGS sequence"/>
</dbReference>
<dbReference type="Pfam" id="PF12848">
    <property type="entry name" value="ABC_tran_Xtn"/>
    <property type="match status" value="1"/>
</dbReference>
<dbReference type="FunFam" id="3.40.50.300:FF:000011">
    <property type="entry name" value="Putative ABC transporter ATP-binding component"/>
    <property type="match status" value="1"/>
</dbReference>
<dbReference type="PROSITE" id="PS00211">
    <property type="entry name" value="ABC_TRANSPORTER_1"/>
    <property type="match status" value="1"/>
</dbReference>
<dbReference type="InterPro" id="IPR003439">
    <property type="entry name" value="ABC_transporter-like_ATP-bd"/>
</dbReference>